<organism evidence="1">
    <name type="scientific">uncultured marine virus</name>
    <dbReference type="NCBI Taxonomy" id="186617"/>
    <lineage>
        <taxon>Viruses</taxon>
        <taxon>environmental samples</taxon>
    </lineage>
</organism>
<reference evidence="1" key="2">
    <citation type="submission" date="2015-03" db="EMBL/GenBank/DDBJ databases">
        <authorList>
            <person name="Chow C.-E.T."/>
            <person name="Winget D.M."/>
            <person name="White R.A.III."/>
            <person name="Hallam S.J."/>
            <person name="Suttle C.A."/>
        </authorList>
    </citation>
    <scope>NUCLEOTIDE SEQUENCE</scope>
    <source>
        <strain evidence="1">Anoxic2_1</strain>
    </source>
</reference>
<dbReference type="EMBL" id="KR029585">
    <property type="protein sequence ID" value="AKH46685.1"/>
    <property type="molecule type" value="Genomic_DNA"/>
</dbReference>
<sequence length="184" mass="20617">MPHPSCFLIAWRTPMNPRLAPSVATICAHSGFPNASRPAETATSAAPAYVFHPLMPFSSVSFSFCSSRARLPRQPVPPSLEFHVRPQAPPWLARWSLQAEPASETLRASLLCLPIGCTSPTEPHQPKCPLLVTSDVFHVPHHICRHAAQSFRERQDFFQCPLVFFRTSFLVSQSLVVRFLYRTP</sequence>
<reference evidence="1" key="1">
    <citation type="journal article" date="2015" name="Front. Microbiol.">
        <title>Combining genomic sequencing methods to explore viral diversity and reveal potential virus-host interactions.</title>
        <authorList>
            <person name="Chow C.E."/>
            <person name="Winget D.M."/>
            <person name="White R.A.III."/>
            <person name="Hallam S.J."/>
            <person name="Suttle C.A."/>
        </authorList>
    </citation>
    <scope>NUCLEOTIDE SEQUENCE</scope>
    <source>
        <strain evidence="1">Anoxic2_1</strain>
    </source>
</reference>
<proteinExistence type="predicted"/>
<evidence type="ECO:0000313" key="1">
    <source>
        <dbReference type="EMBL" id="AKH46685.1"/>
    </source>
</evidence>
<name>A0A0F7L421_9VIRU</name>
<protein>
    <submittedName>
        <fullName evidence="1">Uncharacterized protein</fullName>
    </submittedName>
</protein>
<accession>A0A0F7L421</accession>